<dbReference type="RefSeq" id="WP_061713668.1">
    <property type="nucleotide sequence ID" value="NZ_CBZU010000001.1"/>
</dbReference>
<name>A0A7Y7QJP9_LACRH</name>
<proteinExistence type="predicted"/>
<dbReference type="Proteomes" id="UP000542889">
    <property type="component" value="Unassembled WGS sequence"/>
</dbReference>
<organism evidence="2 3">
    <name type="scientific">Lacticaseibacillus rhamnosus</name>
    <name type="common">Lactobacillus rhamnosus</name>
    <dbReference type="NCBI Taxonomy" id="47715"/>
    <lineage>
        <taxon>Bacteria</taxon>
        <taxon>Bacillati</taxon>
        <taxon>Bacillota</taxon>
        <taxon>Bacilli</taxon>
        <taxon>Lactobacillales</taxon>
        <taxon>Lactobacillaceae</taxon>
        <taxon>Lacticaseibacillus</taxon>
    </lineage>
</organism>
<dbReference type="InterPro" id="IPR025285">
    <property type="entry name" value="DUF4145"/>
</dbReference>
<reference evidence="2 3" key="1">
    <citation type="submission" date="2020-06" db="EMBL/GenBank/DDBJ databases">
        <title>Lactobacillus rhamnosus QC,genome.</title>
        <authorList>
            <person name="Yi H."/>
            <person name="Jin M."/>
        </authorList>
    </citation>
    <scope>NUCLEOTIDE SEQUENCE [LARGE SCALE GENOMIC DNA]</scope>
    <source>
        <strain evidence="2 3">QC</strain>
    </source>
</reference>
<dbReference type="AlphaFoldDB" id="A0A7Y7QJP9"/>
<protein>
    <submittedName>
        <fullName evidence="2">DUF4145 domain-containing protein</fullName>
    </submittedName>
</protein>
<evidence type="ECO:0000259" key="1">
    <source>
        <dbReference type="Pfam" id="PF13643"/>
    </source>
</evidence>
<accession>A0A7Y7QJP9</accession>
<comment type="caution">
    <text evidence="2">The sequence shown here is derived from an EMBL/GenBank/DDBJ whole genome shotgun (WGS) entry which is preliminary data.</text>
</comment>
<feature type="domain" description="DUF4145" evidence="1">
    <location>
        <begin position="100"/>
        <end position="187"/>
    </location>
</feature>
<dbReference type="EMBL" id="JABXWP010000030">
    <property type="protein sequence ID" value="NVO89518.1"/>
    <property type="molecule type" value="Genomic_DNA"/>
</dbReference>
<dbReference type="Pfam" id="PF13643">
    <property type="entry name" value="DUF4145"/>
    <property type="match status" value="1"/>
</dbReference>
<evidence type="ECO:0000313" key="2">
    <source>
        <dbReference type="EMBL" id="NVO89518.1"/>
    </source>
</evidence>
<evidence type="ECO:0000313" key="3">
    <source>
        <dbReference type="Proteomes" id="UP000542889"/>
    </source>
</evidence>
<gene>
    <name evidence="2" type="ORF">HWN39_13675</name>
</gene>
<sequence>MKIGNNYKLWQYTKDIYGGPYTCGYCGNTVTSTIGMALNHHNGSGYVKNDAPYGVFICPTCQLPTAIFPDSEGEVKQVPGAMFGNPVSNAPVDVTEIYDEAREAYSANAFTGVILLGRILLSHVAVSFGAKQGDTFQNHISYLKEHNYITANSTGWVDQIRKYGNQANHKLTINTREEAEKIIKFCEMVLKTNYEYPAIADA</sequence>